<organism evidence="2 3">
    <name type="scientific">Candidatus Roizmanbacteria bacterium RIFCSPHIGHO2_02_FULL_38_11</name>
    <dbReference type="NCBI Taxonomy" id="1802039"/>
    <lineage>
        <taxon>Bacteria</taxon>
        <taxon>Candidatus Roizmaniibacteriota</taxon>
    </lineage>
</organism>
<name>A0A1F7H2I7_9BACT</name>
<accession>A0A1F7H2I7</accession>
<feature type="region of interest" description="Disordered" evidence="1">
    <location>
        <begin position="100"/>
        <end position="129"/>
    </location>
</feature>
<dbReference type="EMBL" id="MFZO01000013">
    <property type="protein sequence ID" value="OGK25283.1"/>
    <property type="molecule type" value="Genomic_DNA"/>
</dbReference>
<dbReference type="Gene3D" id="3.30.1120.40">
    <property type="entry name" value="Stage V sporulation protein G"/>
    <property type="match status" value="1"/>
</dbReference>
<comment type="caution">
    <text evidence="2">The sequence shown here is derived from an EMBL/GenBank/DDBJ whole genome shotgun (WGS) entry which is preliminary data.</text>
</comment>
<dbReference type="SUPFAM" id="SSF160537">
    <property type="entry name" value="SpoVG-like"/>
    <property type="match status" value="1"/>
</dbReference>
<dbReference type="InterPro" id="IPR036751">
    <property type="entry name" value="SpoVG_sf"/>
</dbReference>
<evidence type="ECO:0000256" key="1">
    <source>
        <dbReference type="SAM" id="MobiDB-lite"/>
    </source>
</evidence>
<feature type="compositionally biased region" description="Basic and acidic residues" evidence="1">
    <location>
        <begin position="100"/>
        <end position="119"/>
    </location>
</feature>
<proteinExistence type="predicted"/>
<evidence type="ECO:0000313" key="2">
    <source>
        <dbReference type="EMBL" id="OGK25283.1"/>
    </source>
</evidence>
<dbReference type="GO" id="GO:0030435">
    <property type="term" value="P:sporulation resulting in formation of a cellular spore"/>
    <property type="evidence" value="ECO:0007669"/>
    <property type="project" value="InterPro"/>
</dbReference>
<dbReference type="AlphaFoldDB" id="A0A1F7H2I7"/>
<evidence type="ECO:0000313" key="3">
    <source>
        <dbReference type="Proteomes" id="UP000177913"/>
    </source>
</evidence>
<dbReference type="Proteomes" id="UP000177913">
    <property type="component" value="Unassembled WGS sequence"/>
</dbReference>
<reference evidence="2 3" key="1">
    <citation type="journal article" date="2016" name="Nat. Commun.">
        <title>Thousands of microbial genomes shed light on interconnected biogeochemical processes in an aquifer system.</title>
        <authorList>
            <person name="Anantharaman K."/>
            <person name="Brown C.T."/>
            <person name="Hug L.A."/>
            <person name="Sharon I."/>
            <person name="Castelle C.J."/>
            <person name="Probst A.J."/>
            <person name="Thomas B.C."/>
            <person name="Singh A."/>
            <person name="Wilkins M.J."/>
            <person name="Karaoz U."/>
            <person name="Brodie E.L."/>
            <person name="Williams K.H."/>
            <person name="Hubbard S.S."/>
            <person name="Banfield J.F."/>
        </authorList>
    </citation>
    <scope>NUCLEOTIDE SEQUENCE [LARGE SCALE GENOMIC DNA]</scope>
</reference>
<gene>
    <name evidence="2" type="ORF">A3C25_00495</name>
</gene>
<sequence>MTYLSRSDIKINVKILNSGNLIARATVILFDVWEIHGWRIMKSTKMHPNFGENLWIQAPCYKTTKGWKEIVYINDRKTYDLVHEMIYDAYHMARSKKEGLESIDTKESSKEKQNLEVKNENINPDDIPI</sequence>
<protein>
    <submittedName>
        <fullName evidence="2">Uncharacterized protein</fullName>
    </submittedName>
</protein>